<protein>
    <submittedName>
        <fullName evidence="1">Uncharacterized protein</fullName>
    </submittedName>
</protein>
<sequence>MSNQILSRLGPVGHRRGGKAALALALDKADPVNGKDKGKQTPPPVLAYVPRSFDLDVAVMVIGSGLGELKRNPLFPSWIMGILICLMMIRKDLEEKLRGGPGTQ</sequence>
<accession>B9HKA1</accession>
<proteinExistence type="predicted"/>
<dbReference type="STRING" id="3694.B9HKA1"/>
<gene>
    <name evidence="1" type="ORF">POPTR_008G157200</name>
</gene>
<dbReference type="Proteomes" id="UP000006729">
    <property type="component" value="Chromosome 8"/>
</dbReference>
<dbReference type="PANTHER" id="PTHR33428:SF2">
    <property type="entry name" value="CHLOROPHYLLASE-2"/>
    <property type="match status" value="1"/>
</dbReference>
<evidence type="ECO:0000313" key="2">
    <source>
        <dbReference type="Proteomes" id="UP000006729"/>
    </source>
</evidence>
<dbReference type="HOGENOM" id="CLU_2254801_0_0_1"/>
<dbReference type="EMBL" id="CM009297">
    <property type="protein sequence ID" value="PNT24894.1"/>
    <property type="molecule type" value="Genomic_DNA"/>
</dbReference>
<name>B9HKA1_POPTR</name>
<dbReference type="PANTHER" id="PTHR33428">
    <property type="entry name" value="CHLOROPHYLLASE-2, CHLOROPLASTIC"/>
    <property type="match status" value="1"/>
</dbReference>
<dbReference type="Pfam" id="PF07224">
    <property type="entry name" value="Chlorophyllase"/>
    <property type="match status" value="1"/>
</dbReference>
<keyword evidence="2" id="KW-1185">Reference proteome</keyword>
<dbReference type="ESTHER" id="poptr-b9hur3">
    <property type="family name" value="Chlorophyllase_Plant"/>
</dbReference>
<evidence type="ECO:0000313" key="1">
    <source>
        <dbReference type="EMBL" id="PNT24894.1"/>
    </source>
</evidence>
<reference evidence="1 2" key="1">
    <citation type="journal article" date="2006" name="Science">
        <title>The genome of black cottonwood, Populus trichocarpa (Torr. &amp; Gray).</title>
        <authorList>
            <person name="Tuskan G.A."/>
            <person name="Difazio S."/>
            <person name="Jansson S."/>
            <person name="Bohlmann J."/>
            <person name="Grigoriev I."/>
            <person name="Hellsten U."/>
            <person name="Putnam N."/>
            <person name="Ralph S."/>
            <person name="Rombauts S."/>
            <person name="Salamov A."/>
            <person name="Schein J."/>
            <person name="Sterck L."/>
            <person name="Aerts A."/>
            <person name="Bhalerao R.R."/>
            <person name="Bhalerao R.P."/>
            <person name="Blaudez D."/>
            <person name="Boerjan W."/>
            <person name="Brun A."/>
            <person name="Brunner A."/>
            <person name="Busov V."/>
            <person name="Campbell M."/>
            <person name="Carlson J."/>
            <person name="Chalot M."/>
            <person name="Chapman J."/>
            <person name="Chen G.L."/>
            <person name="Cooper D."/>
            <person name="Coutinho P.M."/>
            <person name="Couturier J."/>
            <person name="Covert S."/>
            <person name="Cronk Q."/>
            <person name="Cunningham R."/>
            <person name="Davis J."/>
            <person name="Degroeve S."/>
            <person name="Dejardin A."/>
            <person name="Depamphilis C."/>
            <person name="Detter J."/>
            <person name="Dirks B."/>
            <person name="Dubchak I."/>
            <person name="Duplessis S."/>
            <person name="Ehlting J."/>
            <person name="Ellis B."/>
            <person name="Gendler K."/>
            <person name="Goodstein D."/>
            <person name="Gribskov M."/>
            <person name="Grimwood J."/>
            <person name="Groover A."/>
            <person name="Gunter L."/>
            <person name="Hamberger B."/>
            <person name="Heinze B."/>
            <person name="Helariutta Y."/>
            <person name="Henrissat B."/>
            <person name="Holligan D."/>
            <person name="Holt R."/>
            <person name="Huang W."/>
            <person name="Islam-Faridi N."/>
            <person name="Jones S."/>
            <person name="Jones-Rhoades M."/>
            <person name="Jorgensen R."/>
            <person name="Joshi C."/>
            <person name="Kangasjarvi J."/>
            <person name="Karlsson J."/>
            <person name="Kelleher C."/>
            <person name="Kirkpatrick R."/>
            <person name="Kirst M."/>
            <person name="Kohler A."/>
            <person name="Kalluri U."/>
            <person name="Larimer F."/>
            <person name="Leebens-Mack J."/>
            <person name="Leple J.C."/>
            <person name="Locascio P."/>
            <person name="Lou Y."/>
            <person name="Lucas S."/>
            <person name="Martin F."/>
            <person name="Montanini B."/>
            <person name="Napoli C."/>
            <person name="Nelson D.R."/>
            <person name="Nelson C."/>
            <person name="Nieminen K."/>
            <person name="Nilsson O."/>
            <person name="Pereda V."/>
            <person name="Peter G."/>
            <person name="Philippe R."/>
            <person name="Pilate G."/>
            <person name="Poliakov A."/>
            <person name="Razumovskaya J."/>
            <person name="Richardson P."/>
            <person name="Rinaldi C."/>
            <person name="Ritland K."/>
            <person name="Rouze P."/>
            <person name="Ryaboy D."/>
            <person name="Schmutz J."/>
            <person name="Schrader J."/>
            <person name="Segerman B."/>
            <person name="Shin H."/>
            <person name="Siddiqui A."/>
            <person name="Sterky F."/>
            <person name="Terry A."/>
            <person name="Tsai C.J."/>
            <person name="Uberbacher E."/>
            <person name="Unneberg P."/>
            <person name="Vahala J."/>
            <person name="Wall K."/>
            <person name="Wessler S."/>
            <person name="Yang G."/>
            <person name="Yin T."/>
            <person name="Douglas C."/>
            <person name="Marra M."/>
            <person name="Sandberg G."/>
            <person name="Van de Peer Y."/>
            <person name="Rokhsar D."/>
        </authorList>
    </citation>
    <scope>NUCLEOTIDE SEQUENCE [LARGE SCALE GENOMIC DNA]</scope>
    <source>
        <strain evidence="2">cv. Nisqually</strain>
    </source>
</reference>
<organism evidence="1 2">
    <name type="scientific">Populus trichocarpa</name>
    <name type="common">Western balsam poplar</name>
    <name type="synonym">Populus balsamifera subsp. trichocarpa</name>
    <dbReference type="NCBI Taxonomy" id="3694"/>
    <lineage>
        <taxon>Eukaryota</taxon>
        <taxon>Viridiplantae</taxon>
        <taxon>Streptophyta</taxon>
        <taxon>Embryophyta</taxon>
        <taxon>Tracheophyta</taxon>
        <taxon>Spermatophyta</taxon>
        <taxon>Magnoliopsida</taxon>
        <taxon>eudicotyledons</taxon>
        <taxon>Gunneridae</taxon>
        <taxon>Pentapetalae</taxon>
        <taxon>rosids</taxon>
        <taxon>fabids</taxon>
        <taxon>Malpighiales</taxon>
        <taxon>Salicaceae</taxon>
        <taxon>Saliceae</taxon>
        <taxon>Populus</taxon>
    </lineage>
</organism>
<dbReference type="InParanoid" id="B9HKA1"/>
<dbReference type="AlphaFoldDB" id="B9HKA1"/>
<dbReference type="InterPro" id="IPR017395">
    <property type="entry name" value="Chlorophyllase-like"/>
</dbReference>